<dbReference type="AlphaFoldDB" id="A0A437QM99"/>
<comment type="caution">
    <text evidence="1">The sequence shown here is derived from an EMBL/GenBank/DDBJ whole genome shotgun (WGS) entry which is preliminary data.</text>
</comment>
<gene>
    <name evidence="1" type="ORF">EOE67_12570</name>
</gene>
<dbReference type="Proteomes" id="UP000283077">
    <property type="component" value="Unassembled WGS sequence"/>
</dbReference>
<dbReference type="EMBL" id="SACS01000013">
    <property type="protein sequence ID" value="RVU35658.1"/>
    <property type="molecule type" value="Genomic_DNA"/>
</dbReference>
<dbReference type="RefSeq" id="WP_127699433.1">
    <property type="nucleotide sequence ID" value="NZ_SACS01000013.1"/>
</dbReference>
<evidence type="ECO:0000313" key="2">
    <source>
        <dbReference type="Proteomes" id="UP000283077"/>
    </source>
</evidence>
<sequence length="128" mass="13830">MSFAILAQCNSSGDSAVVNLHNLCTYIGLQFDRSSPENATCFVFVNELAYFAVIHLIQELAMKHLLTLVLLVSITGCGATANNTTKQTEATNKTAATAEADKPKKDMICRSEKALGSNMKTKVCRPKS</sequence>
<keyword evidence="2" id="KW-1185">Reference proteome</keyword>
<accession>A0A437QM99</accession>
<proteinExistence type="predicted"/>
<dbReference type="OrthoDB" id="9838933at2"/>
<organism evidence="1 2">
    <name type="scientific">Rheinheimera riviphila</name>
    <dbReference type="NCBI Taxonomy" id="1834037"/>
    <lineage>
        <taxon>Bacteria</taxon>
        <taxon>Pseudomonadati</taxon>
        <taxon>Pseudomonadota</taxon>
        <taxon>Gammaproteobacteria</taxon>
        <taxon>Chromatiales</taxon>
        <taxon>Chromatiaceae</taxon>
        <taxon>Rheinheimera</taxon>
    </lineage>
</organism>
<evidence type="ECO:0000313" key="1">
    <source>
        <dbReference type="EMBL" id="RVU35658.1"/>
    </source>
</evidence>
<name>A0A437QM99_9GAMM</name>
<protein>
    <submittedName>
        <fullName evidence="1">Uncharacterized protein</fullName>
    </submittedName>
</protein>
<reference evidence="1 2" key="1">
    <citation type="submission" date="2019-01" db="EMBL/GenBank/DDBJ databases">
        <authorList>
            <person name="Chen W.-M."/>
        </authorList>
    </citation>
    <scope>NUCLEOTIDE SEQUENCE [LARGE SCALE GENOMIC DNA]</scope>
    <source>
        <strain evidence="1 2">KYPC3</strain>
    </source>
</reference>